<evidence type="ECO:0000313" key="2">
    <source>
        <dbReference type="EMBL" id="KAL2730836.1"/>
    </source>
</evidence>
<keyword evidence="1" id="KW-0812">Transmembrane</keyword>
<evidence type="ECO:0000256" key="1">
    <source>
        <dbReference type="SAM" id="Phobius"/>
    </source>
</evidence>
<keyword evidence="3" id="KW-1185">Reference proteome</keyword>
<gene>
    <name evidence="2" type="ORF">V1478_005249</name>
</gene>
<dbReference type="AlphaFoldDB" id="A0ABD2BDL4"/>
<proteinExistence type="predicted"/>
<keyword evidence="1" id="KW-1133">Transmembrane helix</keyword>
<reference evidence="2 3" key="1">
    <citation type="journal article" date="2024" name="Ann. Entomol. Soc. Am.">
        <title>Genomic analyses of the southern and eastern yellowjacket wasps (Hymenoptera: Vespidae) reveal evolutionary signatures of social life.</title>
        <authorList>
            <person name="Catto M.A."/>
            <person name="Caine P.B."/>
            <person name="Orr S.E."/>
            <person name="Hunt B.G."/>
            <person name="Goodisman M.A.D."/>
        </authorList>
    </citation>
    <scope>NUCLEOTIDE SEQUENCE [LARGE SCALE GENOMIC DNA]</scope>
    <source>
        <strain evidence="2">233</strain>
        <tissue evidence="2">Head and thorax</tissue>
    </source>
</reference>
<accession>A0ABD2BDL4</accession>
<name>A0ABD2BDL4_VESSQ</name>
<keyword evidence="1" id="KW-0472">Membrane</keyword>
<comment type="caution">
    <text evidence="2">The sequence shown here is derived from an EMBL/GenBank/DDBJ whole genome shotgun (WGS) entry which is preliminary data.</text>
</comment>
<dbReference type="Proteomes" id="UP001607302">
    <property type="component" value="Unassembled WGS sequence"/>
</dbReference>
<dbReference type="EMBL" id="JAUDFV010000110">
    <property type="protein sequence ID" value="KAL2730836.1"/>
    <property type="molecule type" value="Genomic_DNA"/>
</dbReference>
<feature type="transmembrane region" description="Helical" evidence="1">
    <location>
        <begin position="40"/>
        <end position="58"/>
    </location>
</feature>
<feature type="transmembrane region" description="Helical" evidence="1">
    <location>
        <begin position="70"/>
        <end position="90"/>
    </location>
</feature>
<evidence type="ECO:0000313" key="3">
    <source>
        <dbReference type="Proteomes" id="UP001607302"/>
    </source>
</evidence>
<organism evidence="2 3">
    <name type="scientific">Vespula squamosa</name>
    <name type="common">Southern yellow jacket</name>
    <name type="synonym">Wasp</name>
    <dbReference type="NCBI Taxonomy" id="30214"/>
    <lineage>
        <taxon>Eukaryota</taxon>
        <taxon>Metazoa</taxon>
        <taxon>Ecdysozoa</taxon>
        <taxon>Arthropoda</taxon>
        <taxon>Hexapoda</taxon>
        <taxon>Insecta</taxon>
        <taxon>Pterygota</taxon>
        <taxon>Neoptera</taxon>
        <taxon>Endopterygota</taxon>
        <taxon>Hymenoptera</taxon>
        <taxon>Apocrita</taxon>
        <taxon>Aculeata</taxon>
        <taxon>Vespoidea</taxon>
        <taxon>Vespidae</taxon>
        <taxon>Vespinae</taxon>
        <taxon>Vespula</taxon>
    </lineage>
</organism>
<protein>
    <submittedName>
        <fullName evidence="2">Uncharacterized protein</fullName>
    </submittedName>
</protein>
<sequence>MYTLNDINIIATLSIVYYEKHHHISGHRVPSSAELLMLQILQNLGLGISLFYQYNLILEKENKIVHIKKFANILQSNMMALIIFCKVYAIPGS</sequence>